<dbReference type="AlphaFoldDB" id="A0A8E2ATY1"/>
<evidence type="ECO:0000259" key="2">
    <source>
        <dbReference type="PROSITE" id="PS00028"/>
    </source>
</evidence>
<gene>
    <name evidence="3" type="ORF">OBBRIDRAFT_325635</name>
</gene>
<feature type="region of interest" description="Disordered" evidence="1">
    <location>
        <begin position="82"/>
        <end position="178"/>
    </location>
</feature>
<sequence>MTGMAYSNLDAPDYGAEFASPEEFFDYFYPQEKVFRDGGINGSGGCGDFDSCLLSNLMFDPDTGLAQGLGAMEDCASPLFDADLFSPSPSPSDDIPTPFHDIPDLELPADANPSSASDALGIDSNHTGTRSTRSSLTPDLPIDPESVEEAHESLDAVSPHSCGGVAAGSSMASPPSFLPQTPPAISPVADSIYQECSHCEHYKSVAINALHSSQESQTALQPPTTPALTPWVPTDPSKDPPQVLCCAHVRVCVGGNKHLHEPNCVVQCRWAGCGQFYMGEAAMMRHLIRHRPKTHADCQWDGCNKKNLSPRSYKRHLGQVHAGYLKAPCPYEQCKTRKHNTLIRTDMLEKRHQICFQAAALLKSGHSSKDVETWYSNKAGQKEKVQEDDDAQEDADEGADEMKALPRPTKRSRADTEDYIPRPSKRARAAPEVPARRSARGTKQQGAAPAGPSVANPTTSTERRQRRH</sequence>
<dbReference type="SMART" id="SM00355">
    <property type="entry name" value="ZnF_C2H2"/>
    <property type="match status" value="2"/>
</dbReference>
<dbReference type="EMBL" id="KV722598">
    <property type="protein sequence ID" value="OCH85245.1"/>
    <property type="molecule type" value="Genomic_DNA"/>
</dbReference>
<dbReference type="InterPro" id="IPR013087">
    <property type="entry name" value="Znf_C2H2_type"/>
</dbReference>
<evidence type="ECO:0000313" key="3">
    <source>
        <dbReference type="EMBL" id="OCH85245.1"/>
    </source>
</evidence>
<keyword evidence="4" id="KW-1185">Reference proteome</keyword>
<organism evidence="3 4">
    <name type="scientific">Obba rivulosa</name>
    <dbReference type="NCBI Taxonomy" id="1052685"/>
    <lineage>
        <taxon>Eukaryota</taxon>
        <taxon>Fungi</taxon>
        <taxon>Dikarya</taxon>
        <taxon>Basidiomycota</taxon>
        <taxon>Agaricomycotina</taxon>
        <taxon>Agaricomycetes</taxon>
        <taxon>Polyporales</taxon>
        <taxon>Gelatoporiaceae</taxon>
        <taxon>Obba</taxon>
    </lineage>
</organism>
<feature type="domain" description="C2H2-type" evidence="2">
    <location>
        <begin position="268"/>
        <end position="290"/>
    </location>
</feature>
<reference evidence="3 4" key="1">
    <citation type="submission" date="2016-07" db="EMBL/GenBank/DDBJ databases">
        <title>Draft genome of the white-rot fungus Obba rivulosa 3A-2.</title>
        <authorList>
            <consortium name="DOE Joint Genome Institute"/>
            <person name="Miettinen O."/>
            <person name="Riley R."/>
            <person name="Acob R."/>
            <person name="Barry K."/>
            <person name="Cullen D."/>
            <person name="De Vries R."/>
            <person name="Hainaut M."/>
            <person name="Hatakka A."/>
            <person name="Henrissat B."/>
            <person name="Hilden K."/>
            <person name="Kuo R."/>
            <person name="Labutti K."/>
            <person name="Lipzen A."/>
            <person name="Makela M.R."/>
            <person name="Sandor L."/>
            <person name="Spatafora J.W."/>
            <person name="Grigoriev I.V."/>
            <person name="Hibbett D.S."/>
        </authorList>
    </citation>
    <scope>NUCLEOTIDE SEQUENCE [LARGE SCALE GENOMIC DNA]</scope>
    <source>
        <strain evidence="3 4">3A-2</strain>
    </source>
</reference>
<accession>A0A8E2ATY1</accession>
<name>A0A8E2ATY1_9APHY</name>
<protein>
    <recommendedName>
        <fullName evidence="2">C2H2-type domain-containing protein</fullName>
    </recommendedName>
</protein>
<dbReference type="PROSITE" id="PS00028">
    <property type="entry name" value="ZINC_FINGER_C2H2_1"/>
    <property type="match status" value="1"/>
</dbReference>
<feature type="compositionally biased region" description="Polar residues" evidence="1">
    <location>
        <begin position="124"/>
        <end position="137"/>
    </location>
</feature>
<feature type="compositionally biased region" description="Acidic residues" evidence="1">
    <location>
        <begin position="386"/>
        <end position="399"/>
    </location>
</feature>
<proteinExistence type="predicted"/>
<dbReference type="Proteomes" id="UP000250043">
    <property type="component" value="Unassembled WGS sequence"/>
</dbReference>
<evidence type="ECO:0000313" key="4">
    <source>
        <dbReference type="Proteomes" id="UP000250043"/>
    </source>
</evidence>
<feature type="compositionally biased region" description="Low complexity" evidence="1">
    <location>
        <begin position="82"/>
        <end position="99"/>
    </location>
</feature>
<evidence type="ECO:0000256" key="1">
    <source>
        <dbReference type="SAM" id="MobiDB-lite"/>
    </source>
</evidence>
<feature type="compositionally biased region" description="Low complexity" evidence="1">
    <location>
        <begin position="108"/>
        <end position="119"/>
    </location>
</feature>
<feature type="region of interest" description="Disordered" evidence="1">
    <location>
        <begin position="377"/>
        <end position="468"/>
    </location>
</feature>